<dbReference type="PANTHER" id="PTHR30069">
    <property type="entry name" value="TONB-DEPENDENT OUTER MEMBRANE RECEPTOR"/>
    <property type="match status" value="1"/>
</dbReference>
<dbReference type="Gene3D" id="2.40.170.20">
    <property type="entry name" value="TonB-dependent receptor, beta-barrel domain"/>
    <property type="match status" value="1"/>
</dbReference>
<sequence>MSRIIRVKFLLLAVMAWGTRGAIAQVGTAQLNGTVHDAGGAVIPKATVTLRDVATNRAYTTSTNDSGFYAQTSVSPGSYSLMVEANGFSKSIQNGIVLSVGQIASIDVGLTVAAAKQDVVVTTETLPLDTSRTEVSQVITTSQIQSLPISGRLFTDFALLTPGVATGRSSLQSTFTETEVTRISFGGQRDFSNEITIDGADNINTVTGSQRATPSQEAVAEFRVVNSSFGTETGRALGGLVDIVTKSGTNDLHGSVYDYFQNNATNARSILQPAPEADTLRQNQFGATLGGPIRKDKTFFFSNYEGQRRGESPTYPVTLLNDFALFNAAKSALNIAPETLNVLKTADSDNGFIKVDHELNKSNRLAVRYNIYDSRSLNLLVGDTLDGGGIAAPSGGHNAFIRDQSLVGVFNSVINSALVNTFLGQYARRHYDFPGATGQPTLDIPNTLQFGHNFGVFDQINESRLQFSDTVAWVKGSHVAKFGVDTNYLNDFVLSPGFTPMRIVLPGASCLVEFANYVNPAANLQQNPADGPCPVPNSLHGVPIVFWGAPIGHGPLAPGYLPPPIDTSWASPFVPSLRSDFNDPLNHGYFGFFAQDQWHITPTLNLTYGLRYDFETGLSTQINPDYRGFQPRVGLAYSLNKKTTVRAGFGLFDDRYNLTFIFTTRLQRPVVIPNATLPGVQYNSDTLPFSLNQLTPGPPLPNGQTITPADAAATLVKTGQVPPSFLTGPQGTTVPGSADLVDHNSRIPYSEQANFAIDRELGKGFVLDVAYLFVAGHKLLRPQNLNVCPPGGLSNAATNCPAAGPKPPDWPTGKDTFSGPLYTNAGLLYFTDNTGNTAYNGVTVQIVGNIAPYFRLNANYTFSKTFDNGTFATFVSTPQDQYKRNLERALSNQDVRHRFIGNFTATAPQKKFVRNFDLSGIVNLQSGRPFTEFVGFDANGDTNPVTDRVGDAGRNTYLGDKLITADLRLQRTIKFEFGQLALAVDGFNTFNRANVNEVTSVYGTYNYCGGQIPKQYKDTVSRSIQQGSTVSCPTGGPPTPNPLFGTPRTVFNPRQLQFSAKFVF</sequence>
<evidence type="ECO:0000256" key="1">
    <source>
        <dbReference type="ARBA" id="ARBA00004571"/>
    </source>
</evidence>
<evidence type="ECO:0000256" key="4">
    <source>
        <dbReference type="ARBA" id="ARBA00022692"/>
    </source>
</evidence>
<feature type="domain" description="TonB-dependent transporter Oar-like beta-barrel" evidence="8">
    <location>
        <begin position="342"/>
        <end position="618"/>
    </location>
</feature>
<proteinExistence type="predicted"/>
<accession>A0A852VFF8</accession>
<dbReference type="InterPro" id="IPR057601">
    <property type="entry name" value="Oar-like_b-barrel"/>
</dbReference>
<keyword evidence="7" id="KW-0732">Signal</keyword>
<evidence type="ECO:0000256" key="3">
    <source>
        <dbReference type="ARBA" id="ARBA00022452"/>
    </source>
</evidence>
<dbReference type="AlphaFoldDB" id="A0A852VFF8"/>
<evidence type="ECO:0000256" key="5">
    <source>
        <dbReference type="ARBA" id="ARBA00023136"/>
    </source>
</evidence>
<evidence type="ECO:0000256" key="6">
    <source>
        <dbReference type="ARBA" id="ARBA00023237"/>
    </source>
</evidence>
<dbReference type="Pfam" id="PF13620">
    <property type="entry name" value="CarboxypepD_reg"/>
    <property type="match status" value="1"/>
</dbReference>
<dbReference type="InterPro" id="IPR039426">
    <property type="entry name" value="TonB-dep_rcpt-like"/>
</dbReference>
<evidence type="ECO:0000259" key="8">
    <source>
        <dbReference type="Pfam" id="PF25183"/>
    </source>
</evidence>
<dbReference type="Proteomes" id="UP000564385">
    <property type="component" value="Unassembled WGS sequence"/>
</dbReference>
<keyword evidence="3" id="KW-1134">Transmembrane beta strand</keyword>
<reference evidence="9 10" key="1">
    <citation type="submission" date="2020-07" db="EMBL/GenBank/DDBJ databases">
        <title>Genomic Encyclopedia of Type Strains, Phase IV (KMG-V): Genome sequencing to study the core and pangenomes of soil and plant-associated prokaryotes.</title>
        <authorList>
            <person name="Whitman W."/>
        </authorList>
    </citation>
    <scope>NUCLEOTIDE SEQUENCE [LARGE SCALE GENOMIC DNA]</scope>
    <source>
        <strain evidence="9 10">M8UP22</strain>
    </source>
</reference>
<feature type="signal peptide" evidence="7">
    <location>
        <begin position="1"/>
        <end position="24"/>
    </location>
</feature>
<feature type="chain" id="PRO_5033068151" description="TonB-dependent transporter Oar-like beta-barrel domain-containing protein" evidence="7">
    <location>
        <begin position="25"/>
        <end position="1064"/>
    </location>
</feature>
<keyword evidence="2" id="KW-0813">Transport</keyword>
<evidence type="ECO:0000313" key="9">
    <source>
        <dbReference type="EMBL" id="NYF91553.1"/>
    </source>
</evidence>
<dbReference type="InterPro" id="IPR008969">
    <property type="entry name" value="CarboxyPept-like_regulatory"/>
</dbReference>
<dbReference type="GO" id="GO:0015344">
    <property type="term" value="F:siderophore uptake transmembrane transporter activity"/>
    <property type="evidence" value="ECO:0007669"/>
    <property type="project" value="TreeGrafter"/>
</dbReference>
<dbReference type="PANTHER" id="PTHR30069:SF46">
    <property type="entry name" value="OAR PROTEIN"/>
    <property type="match status" value="1"/>
</dbReference>
<dbReference type="Gene3D" id="2.60.40.1120">
    <property type="entry name" value="Carboxypeptidase-like, regulatory domain"/>
    <property type="match status" value="1"/>
</dbReference>
<dbReference type="InterPro" id="IPR036942">
    <property type="entry name" value="Beta-barrel_TonB_sf"/>
</dbReference>
<protein>
    <recommendedName>
        <fullName evidence="8">TonB-dependent transporter Oar-like beta-barrel domain-containing protein</fullName>
    </recommendedName>
</protein>
<evidence type="ECO:0000313" key="10">
    <source>
        <dbReference type="Proteomes" id="UP000564385"/>
    </source>
</evidence>
<dbReference type="GO" id="GO:0009279">
    <property type="term" value="C:cell outer membrane"/>
    <property type="evidence" value="ECO:0007669"/>
    <property type="project" value="UniProtKB-SubCell"/>
</dbReference>
<name>A0A852VFF8_9BACT</name>
<feature type="domain" description="TonB-dependent transporter Oar-like beta-barrel" evidence="8">
    <location>
        <begin position="620"/>
        <end position="940"/>
    </location>
</feature>
<organism evidence="9 10">
    <name type="scientific">Tunturiibacter lichenicola</name>
    <dbReference type="NCBI Taxonomy" id="2051959"/>
    <lineage>
        <taxon>Bacteria</taxon>
        <taxon>Pseudomonadati</taxon>
        <taxon>Acidobacteriota</taxon>
        <taxon>Terriglobia</taxon>
        <taxon>Terriglobales</taxon>
        <taxon>Acidobacteriaceae</taxon>
        <taxon>Tunturiibacter</taxon>
    </lineage>
</organism>
<feature type="domain" description="TonB-dependent transporter Oar-like beta-barrel" evidence="8">
    <location>
        <begin position="244"/>
        <end position="315"/>
    </location>
</feature>
<comment type="subcellular location">
    <subcellularLocation>
        <location evidence="1">Cell outer membrane</location>
        <topology evidence="1">Multi-pass membrane protein</topology>
    </subcellularLocation>
</comment>
<evidence type="ECO:0000256" key="7">
    <source>
        <dbReference type="SAM" id="SignalP"/>
    </source>
</evidence>
<dbReference type="EMBL" id="JACCCU010000002">
    <property type="protein sequence ID" value="NYF91553.1"/>
    <property type="molecule type" value="Genomic_DNA"/>
</dbReference>
<gene>
    <name evidence="9" type="ORF">HDF08_003655</name>
</gene>
<keyword evidence="5" id="KW-0472">Membrane</keyword>
<keyword evidence="4" id="KW-0812">Transmembrane</keyword>
<keyword evidence="6" id="KW-0998">Cell outer membrane</keyword>
<dbReference type="GO" id="GO:0044718">
    <property type="term" value="P:siderophore transmembrane transport"/>
    <property type="evidence" value="ECO:0007669"/>
    <property type="project" value="TreeGrafter"/>
</dbReference>
<dbReference type="SUPFAM" id="SSF56935">
    <property type="entry name" value="Porins"/>
    <property type="match status" value="1"/>
</dbReference>
<dbReference type="SUPFAM" id="SSF49464">
    <property type="entry name" value="Carboxypeptidase regulatory domain-like"/>
    <property type="match status" value="1"/>
</dbReference>
<dbReference type="Pfam" id="PF25183">
    <property type="entry name" value="OMP_b-brl_4"/>
    <property type="match status" value="3"/>
</dbReference>
<comment type="caution">
    <text evidence="9">The sequence shown here is derived from an EMBL/GenBank/DDBJ whole genome shotgun (WGS) entry which is preliminary data.</text>
</comment>
<evidence type="ECO:0000256" key="2">
    <source>
        <dbReference type="ARBA" id="ARBA00022448"/>
    </source>
</evidence>